<accession>A0ABQ3ZYJ2</accession>
<keyword evidence="1" id="KW-1133">Transmembrane helix</keyword>
<feature type="transmembrane region" description="Helical" evidence="1">
    <location>
        <begin position="50"/>
        <end position="68"/>
    </location>
</feature>
<gene>
    <name evidence="2" type="ORF">Ahu01nite_065850</name>
</gene>
<feature type="transmembrane region" description="Helical" evidence="1">
    <location>
        <begin position="132"/>
        <end position="153"/>
    </location>
</feature>
<sequence>MGSRRLPGRTIGATLIGTAFVLVLVLHASMRAVNPVRDMISDYARQPHGWLFGLAVLLVATGSVLTLPWRRSARADVFFAGWCAGLVVLAVCRRDVPGGLPTVIGQIHLVAALVALISLPFGVLAAPRRHTLRFAAVACLVMLAPLFASFILGPPLRDVLGLLERVLLVAELAMVVASGSPRAARRDVAVTNPGLSRQS</sequence>
<reference evidence="2 3" key="1">
    <citation type="submission" date="2021-01" db="EMBL/GenBank/DDBJ databases">
        <title>Whole genome shotgun sequence of Actinoplanes humidus NBRC 14915.</title>
        <authorList>
            <person name="Komaki H."/>
            <person name="Tamura T."/>
        </authorList>
    </citation>
    <scope>NUCLEOTIDE SEQUENCE [LARGE SCALE GENOMIC DNA]</scope>
    <source>
        <strain evidence="2 3">NBRC 14915</strain>
    </source>
</reference>
<dbReference type="InterPro" id="IPR009339">
    <property type="entry name" value="DUF998"/>
</dbReference>
<feature type="transmembrane region" description="Helical" evidence="1">
    <location>
        <begin position="75"/>
        <end position="91"/>
    </location>
</feature>
<protein>
    <recommendedName>
        <fullName evidence="4">DUF998 domain-containing protein</fullName>
    </recommendedName>
</protein>
<dbReference type="Pfam" id="PF06197">
    <property type="entry name" value="DUF998"/>
    <property type="match status" value="1"/>
</dbReference>
<evidence type="ECO:0000313" key="2">
    <source>
        <dbReference type="EMBL" id="GIE23483.1"/>
    </source>
</evidence>
<evidence type="ECO:0000256" key="1">
    <source>
        <dbReference type="SAM" id="Phobius"/>
    </source>
</evidence>
<evidence type="ECO:0008006" key="4">
    <source>
        <dbReference type="Google" id="ProtNLM"/>
    </source>
</evidence>
<feature type="transmembrane region" description="Helical" evidence="1">
    <location>
        <begin position="12"/>
        <end position="30"/>
    </location>
</feature>
<dbReference type="Proteomes" id="UP000603200">
    <property type="component" value="Unassembled WGS sequence"/>
</dbReference>
<keyword evidence="1" id="KW-0472">Membrane</keyword>
<keyword evidence="1" id="KW-0812">Transmembrane</keyword>
<organism evidence="2 3">
    <name type="scientific">Winogradskya humida</name>
    <dbReference type="NCBI Taxonomy" id="113566"/>
    <lineage>
        <taxon>Bacteria</taxon>
        <taxon>Bacillati</taxon>
        <taxon>Actinomycetota</taxon>
        <taxon>Actinomycetes</taxon>
        <taxon>Micromonosporales</taxon>
        <taxon>Micromonosporaceae</taxon>
        <taxon>Winogradskya</taxon>
    </lineage>
</organism>
<comment type="caution">
    <text evidence="2">The sequence shown here is derived from an EMBL/GenBank/DDBJ whole genome shotgun (WGS) entry which is preliminary data.</text>
</comment>
<proteinExistence type="predicted"/>
<evidence type="ECO:0000313" key="3">
    <source>
        <dbReference type="Proteomes" id="UP000603200"/>
    </source>
</evidence>
<keyword evidence="3" id="KW-1185">Reference proteome</keyword>
<dbReference type="RefSeq" id="WP_203840537.1">
    <property type="nucleotide sequence ID" value="NZ_BAAATV010000013.1"/>
</dbReference>
<name>A0ABQ3ZYJ2_9ACTN</name>
<feature type="transmembrane region" description="Helical" evidence="1">
    <location>
        <begin position="103"/>
        <end position="125"/>
    </location>
</feature>
<dbReference type="EMBL" id="BOMN01000092">
    <property type="protein sequence ID" value="GIE23483.1"/>
    <property type="molecule type" value="Genomic_DNA"/>
</dbReference>